<reference evidence="3" key="1">
    <citation type="journal article" date="2019" name="Int. J. Syst. Evol. Microbiol.">
        <title>The Global Catalogue of Microorganisms (GCM) 10K type strain sequencing project: providing services to taxonomists for standard genome sequencing and annotation.</title>
        <authorList>
            <consortium name="The Broad Institute Genomics Platform"/>
            <consortium name="The Broad Institute Genome Sequencing Center for Infectious Disease"/>
            <person name="Wu L."/>
            <person name="Ma J."/>
        </authorList>
    </citation>
    <scope>NUCLEOTIDE SEQUENCE [LARGE SCALE GENOMIC DNA]</scope>
    <source>
        <strain evidence="3">CGMCC 4.7198</strain>
    </source>
</reference>
<organism evidence="2 3">
    <name type="scientific">Streptomyces lutosisoli</name>
    <dbReference type="NCBI Taxonomy" id="2665721"/>
    <lineage>
        <taxon>Bacteria</taxon>
        <taxon>Bacillati</taxon>
        <taxon>Actinomycetota</taxon>
        <taxon>Actinomycetes</taxon>
        <taxon>Kitasatosporales</taxon>
        <taxon>Streptomycetaceae</taxon>
        <taxon>Streptomyces</taxon>
    </lineage>
</organism>
<keyword evidence="3" id="KW-1185">Reference proteome</keyword>
<dbReference type="RefSeq" id="WP_381261486.1">
    <property type="nucleotide sequence ID" value="NZ_JBHTBI010000051.1"/>
</dbReference>
<feature type="domain" description="Transposase IS204/IS1001/IS1096/IS1165 DDE" evidence="1">
    <location>
        <begin position="8"/>
        <end position="110"/>
    </location>
</feature>
<dbReference type="PANTHER" id="PTHR33498">
    <property type="entry name" value="TRANSPOSASE FOR INSERTION SEQUENCE ELEMENT IS1557"/>
    <property type="match status" value="1"/>
</dbReference>
<dbReference type="Proteomes" id="UP001596957">
    <property type="component" value="Unassembled WGS sequence"/>
</dbReference>
<dbReference type="EMBL" id="JBHTEC010000006">
    <property type="protein sequence ID" value="MFD0287858.1"/>
    <property type="molecule type" value="Genomic_DNA"/>
</dbReference>
<dbReference type="InterPro" id="IPR002560">
    <property type="entry name" value="Transposase_DDE"/>
</dbReference>
<evidence type="ECO:0000313" key="3">
    <source>
        <dbReference type="Proteomes" id="UP001596957"/>
    </source>
</evidence>
<dbReference type="PANTHER" id="PTHR33498:SF1">
    <property type="entry name" value="TRANSPOSASE FOR INSERTION SEQUENCE ELEMENT IS1557"/>
    <property type="match status" value="1"/>
</dbReference>
<dbReference type="InterPro" id="IPR047951">
    <property type="entry name" value="Transpos_ISL3"/>
</dbReference>
<evidence type="ECO:0000259" key="1">
    <source>
        <dbReference type="Pfam" id="PF01610"/>
    </source>
</evidence>
<evidence type="ECO:0000313" key="2">
    <source>
        <dbReference type="EMBL" id="MFD0287858.1"/>
    </source>
</evidence>
<accession>A0ABW2VTS2</accession>
<comment type="caution">
    <text evidence="2">The sequence shown here is derived from an EMBL/GenBank/DDBJ whole genome shotgun (WGS) entry which is preliminary data.</text>
</comment>
<sequence length="130" mass="14547">MRTRTLPRERLRLLFAHCPELAHVHELVREFAAMLDQRDATKLPGWLENLATCGHPTLAGLVKVIREDEAAATQGIATRCSSGMNEGRVTDVKLQKRIMSGRAGIALLRQRVVLIANLRRRGSNRTASPW</sequence>
<protein>
    <submittedName>
        <fullName evidence="2">Transposase</fullName>
    </submittedName>
</protein>
<dbReference type="Pfam" id="PF01610">
    <property type="entry name" value="DDE_Tnp_ISL3"/>
    <property type="match status" value="1"/>
</dbReference>
<name>A0ABW2VTS2_9ACTN</name>
<proteinExistence type="predicted"/>
<gene>
    <name evidence="2" type="ORF">ACFQZP_40815</name>
</gene>